<dbReference type="EMBL" id="JAVRRA010018009">
    <property type="protein sequence ID" value="KAK5192268.1"/>
    <property type="molecule type" value="Genomic_DNA"/>
</dbReference>
<name>A0ABR0LL11_9PEZI</name>
<feature type="non-terminal residue" evidence="2">
    <location>
        <position position="1"/>
    </location>
</feature>
<evidence type="ECO:0000256" key="1">
    <source>
        <dbReference type="SAM" id="MobiDB-lite"/>
    </source>
</evidence>
<protein>
    <submittedName>
        <fullName evidence="2">Uncharacterized protein</fullName>
    </submittedName>
</protein>
<organism evidence="2 3">
    <name type="scientific">Cryomyces antarcticus</name>
    <dbReference type="NCBI Taxonomy" id="329879"/>
    <lineage>
        <taxon>Eukaryota</taxon>
        <taxon>Fungi</taxon>
        <taxon>Dikarya</taxon>
        <taxon>Ascomycota</taxon>
        <taxon>Pezizomycotina</taxon>
        <taxon>Dothideomycetes</taxon>
        <taxon>Dothideomycetes incertae sedis</taxon>
        <taxon>Cryomyces</taxon>
    </lineage>
</organism>
<evidence type="ECO:0000313" key="3">
    <source>
        <dbReference type="Proteomes" id="UP001357485"/>
    </source>
</evidence>
<sequence>HGRSGHDSLATPYELGDGRADGRRDSGDSHASAVSPQSSAVDAAGQATRLSPPKTPSPTPRNRIADYENALSVLPRKTAEGPVFEVVKRSRKPGDKSSPIGELPNGTVTCALVMDLKKARGHNERLTMQQRS</sequence>
<reference evidence="2 3" key="1">
    <citation type="submission" date="2023-08" db="EMBL/GenBank/DDBJ databases">
        <title>Black Yeasts Isolated from many extreme environments.</title>
        <authorList>
            <person name="Coleine C."/>
            <person name="Stajich J.E."/>
            <person name="Selbmann L."/>
        </authorList>
    </citation>
    <scope>NUCLEOTIDE SEQUENCE [LARGE SCALE GENOMIC DNA]</scope>
    <source>
        <strain evidence="2 3">CCFEE 536</strain>
    </source>
</reference>
<evidence type="ECO:0000313" key="2">
    <source>
        <dbReference type="EMBL" id="KAK5192268.1"/>
    </source>
</evidence>
<gene>
    <name evidence="2" type="ORF">LTR16_007458</name>
</gene>
<feature type="region of interest" description="Disordered" evidence="1">
    <location>
        <begin position="1"/>
        <end position="64"/>
    </location>
</feature>
<dbReference type="Proteomes" id="UP001357485">
    <property type="component" value="Unassembled WGS sequence"/>
</dbReference>
<comment type="caution">
    <text evidence="2">The sequence shown here is derived from an EMBL/GenBank/DDBJ whole genome shotgun (WGS) entry which is preliminary data.</text>
</comment>
<accession>A0ABR0LL11</accession>
<proteinExistence type="predicted"/>
<feature type="compositionally biased region" description="Basic and acidic residues" evidence="1">
    <location>
        <begin position="16"/>
        <end position="28"/>
    </location>
</feature>
<keyword evidence="3" id="KW-1185">Reference proteome</keyword>